<dbReference type="InterPro" id="IPR001623">
    <property type="entry name" value="DnaJ_domain"/>
</dbReference>
<comment type="caution">
    <text evidence="3">The sequence shown here is derived from an EMBL/GenBank/DDBJ whole genome shotgun (WGS) entry which is preliminary data.</text>
</comment>
<dbReference type="InterPro" id="IPR018253">
    <property type="entry name" value="DnaJ_domain_CS"/>
</dbReference>
<evidence type="ECO:0000313" key="4">
    <source>
        <dbReference type="Proteomes" id="UP000549394"/>
    </source>
</evidence>
<evidence type="ECO:0000313" key="3">
    <source>
        <dbReference type="EMBL" id="CAD5126176.1"/>
    </source>
</evidence>
<keyword evidence="1" id="KW-1133">Transmembrane helix</keyword>
<dbReference type="PROSITE" id="PS50076">
    <property type="entry name" value="DNAJ_2"/>
    <property type="match status" value="1"/>
</dbReference>
<name>A0A7I8WDI9_9ANNE</name>
<dbReference type="Gene3D" id="1.10.287.110">
    <property type="entry name" value="DnaJ domain"/>
    <property type="match status" value="1"/>
</dbReference>
<dbReference type="PRINTS" id="PR00625">
    <property type="entry name" value="JDOMAIN"/>
</dbReference>
<protein>
    <recommendedName>
        <fullName evidence="2">J domain-containing protein</fullName>
    </recommendedName>
</protein>
<dbReference type="PANTHER" id="PTHR44873:SF1">
    <property type="entry name" value="DNAJ HOMOLOG SUBFAMILY C MEMBER 30, MITOCHONDRIAL"/>
    <property type="match status" value="1"/>
</dbReference>
<keyword evidence="1" id="KW-0812">Transmembrane</keyword>
<evidence type="ECO:0000256" key="1">
    <source>
        <dbReference type="SAM" id="Phobius"/>
    </source>
</evidence>
<dbReference type="Proteomes" id="UP000549394">
    <property type="component" value="Unassembled WGS sequence"/>
</dbReference>
<gene>
    <name evidence="3" type="ORF">DGYR_LOCUS13437</name>
</gene>
<dbReference type="InterPro" id="IPR036869">
    <property type="entry name" value="J_dom_sf"/>
</dbReference>
<reference evidence="3 4" key="1">
    <citation type="submission" date="2020-08" db="EMBL/GenBank/DDBJ databases">
        <authorList>
            <person name="Hejnol A."/>
        </authorList>
    </citation>
    <scope>NUCLEOTIDE SEQUENCE [LARGE SCALE GENOMIC DNA]</scope>
</reference>
<dbReference type="CDD" id="cd06257">
    <property type="entry name" value="DnaJ"/>
    <property type="match status" value="1"/>
</dbReference>
<dbReference type="SUPFAM" id="SSF46565">
    <property type="entry name" value="Chaperone J-domain"/>
    <property type="match status" value="1"/>
</dbReference>
<accession>A0A7I8WDI9</accession>
<organism evidence="3 4">
    <name type="scientific">Dimorphilus gyrociliatus</name>
    <dbReference type="NCBI Taxonomy" id="2664684"/>
    <lineage>
        <taxon>Eukaryota</taxon>
        <taxon>Metazoa</taxon>
        <taxon>Spiralia</taxon>
        <taxon>Lophotrochozoa</taxon>
        <taxon>Annelida</taxon>
        <taxon>Polychaeta</taxon>
        <taxon>Polychaeta incertae sedis</taxon>
        <taxon>Dinophilidae</taxon>
        <taxon>Dimorphilus</taxon>
    </lineage>
</organism>
<dbReference type="EMBL" id="CAJFCJ010000033">
    <property type="protein sequence ID" value="CAD5126176.1"/>
    <property type="molecule type" value="Genomic_DNA"/>
</dbReference>
<dbReference type="SMART" id="SM00271">
    <property type="entry name" value="DnaJ"/>
    <property type="match status" value="1"/>
</dbReference>
<dbReference type="InterPro" id="IPR053025">
    <property type="entry name" value="Mito_ATP_Synthase-Asso"/>
</dbReference>
<keyword evidence="4" id="KW-1185">Reference proteome</keyword>
<sequence length="192" mass="22998">MMLLLQQRNIPFVQLRRIASTVKEVNFYDILQISPKASQSQVKKAFYKLSKTYHPDVNKSKEAKEKYIKITEAYEILGNSDQRKMYDERFEIYEVKEAMKNVDPSYRQFYRQRGTFKARSKAPMSGRTSYYNFDEFYKEHYGRNIRESYHRKMQEKEAKKEFEQWSGSNRRIIALYGLSLPIILIAILSILK</sequence>
<dbReference type="AlphaFoldDB" id="A0A7I8WDI9"/>
<proteinExistence type="predicted"/>
<feature type="domain" description="J" evidence="2">
    <location>
        <begin position="26"/>
        <end position="90"/>
    </location>
</feature>
<feature type="transmembrane region" description="Helical" evidence="1">
    <location>
        <begin position="172"/>
        <end position="191"/>
    </location>
</feature>
<dbReference type="OrthoDB" id="376357at2759"/>
<dbReference type="PROSITE" id="PS00636">
    <property type="entry name" value="DNAJ_1"/>
    <property type="match status" value="1"/>
</dbReference>
<dbReference type="PANTHER" id="PTHR44873">
    <property type="entry name" value="DNAJ HOMOLOG SUBFAMILY C MEMBER 30, MITOCHONDRIAL"/>
    <property type="match status" value="1"/>
</dbReference>
<dbReference type="Pfam" id="PF00226">
    <property type="entry name" value="DnaJ"/>
    <property type="match status" value="1"/>
</dbReference>
<keyword evidence="1" id="KW-0472">Membrane</keyword>
<evidence type="ECO:0000259" key="2">
    <source>
        <dbReference type="PROSITE" id="PS50076"/>
    </source>
</evidence>